<evidence type="ECO:0000256" key="13">
    <source>
        <dbReference type="ARBA" id="ARBA00023212"/>
    </source>
</evidence>
<evidence type="ECO:0000256" key="6">
    <source>
        <dbReference type="ARBA" id="ARBA00022490"/>
    </source>
</evidence>
<protein>
    <recommendedName>
        <fullName evidence="15">Outer dense fiber protein 2</fullName>
    </recommendedName>
    <alternativeName>
        <fullName evidence="16">Cenexin</fullName>
    </alternativeName>
    <alternativeName>
        <fullName evidence="17">Outer dense fiber of sperm tails protein 2</fullName>
    </alternativeName>
</protein>
<dbReference type="PANTHER" id="PTHR23162:SF8">
    <property type="entry name" value="OUTER DENSE FIBER PROTEIN 2"/>
    <property type="match status" value="1"/>
</dbReference>
<evidence type="ECO:0000256" key="10">
    <source>
        <dbReference type="ARBA" id="ARBA00022871"/>
    </source>
</evidence>
<evidence type="ECO:0000256" key="3">
    <source>
        <dbReference type="ARBA" id="ARBA00004647"/>
    </source>
</evidence>
<keyword evidence="12" id="KW-0969">Cilium</keyword>
<accession>A0AAV6H6A0</accession>
<evidence type="ECO:0000313" key="20">
    <source>
        <dbReference type="EMBL" id="KAG5281521.1"/>
    </source>
</evidence>
<keyword evidence="5" id="KW-0217">Developmental protein</keyword>
<dbReference type="InterPro" id="IPR026099">
    <property type="entry name" value="Odf2-rel"/>
</dbReference>
<evidence type="ECO:0000256" key="14">
    <source>
        <dbReference type="ARBA" id="ARBA00023273"/>
    </source>
</evidence>
<dbReference type="GO" id="GO:0007283">
    <property type="term" value="P:spermatogenesis"/>
    <property type="evidence" value="ECO:0007669"/>
    <property type="project" value="UniProtKB-KW"/>
</dbReference>
<dbReference type="GO" id="GO:0005814">
    <property type="term" value="C:centriole"/>
    <property type="evidence" value="ECO:0007669"/>
    <property type="project" value="UniProtKB-SubCell"/>
</dbReference>
<evidence type="ECO:0000256" key="8">
    <source>
        <dbReference type="ARBA" id="ARBA00022782"/>
    </source>
</evidence>
<organism evidence="20 21">
    <name type="scientific">Alosa alosa</name>
    <name type="common">allis shad</name>
    <dbReference type="NCBI Taxonomy" id="278164"/>
    <lineage>
        <taxon>Eukaryota</taxon>
        <taxon>Metazoa</taxon>
        <taxon>Chordata</taxon>
        <taxon>Craniata</taxon>
        <taxon>Vertebrata</taxon>
        <taxon>Euteleostomi</taxon>
        <taxon>Actinopterygii</taxon>
        <taxon>Neopterygii</taxon>
        <taxon>Teleostei</taxon>
        <taxon>Clupei</taxon>
        <taxon>Clupeiformes</taxon>
        <taxon>Clupeoidei</taxon>
        <taxon>Clupeidae</taxon>
        <taxon>Alosa</taxon>
    </lineage>
</organism>
<evidence type="ECO:0000256" key="7">
    <source>
        <dbReference type="ARBA" id="ARBA00022701"/>
    </source>
</evidence>
<feature type="compositionally biased region" description="Basic and acidic residues" evidence="19">
    <location>
        <begin position="97"/>
        <end position="120"/>
    </location>
</feature>
<evidence type="ECO:0000313" key="21">
    <source>
        <dbReference type="Proteomes" id="UP000823561"/>
    </source>
</evidence>
<keyword evidence="9" id="KW-0282">Flagellum</keyword>
<keyword evidence="8" id="KW-0221">Differentiation</keyword>
<comment type="caution">
    <text evidence="20">The sequence shown here is derived from an EMBL/GenBank/DDBJ whole genome shotgun (WGS) entry which is preliminary data.</text>
</comment>
<feature type="compositionally biased region" description="Basic and acidic residues" evidence="19">
    <location>
        <begin position="167"/>
        <end position="196"/>
    </location>
</feature>
<evidence type="ECO:0000256" key="15">
    <source>
        <dbReference type="ARBA" id="ARBA00040458"/>
    </source>
</evidence>
<keyword evidence="10" id="KW-0744">Spermatogenesis</keyword>
<dbReference type="GO" id="GO:0030154">
    <property type="term" value="P:cell differentiation"/>
    <property type="evidence" value="ECO:0007669"/>
    <property type="project" value="UniProtKB-KW"/>
</dbReference>
<evidence type="ECO:0000256" key="4">
    <source>
        <dbReference type="ARBA" id="ARBA00009316"/>
    </source>
</evidence>
<feature type="region of interest" description="Disordered" evidence="19">
    <location>
        <begin position="678"/>
        <end position="737"/>
    </location>
</feature>
<dbReference type="EMBL" id="JADWDJ010000005">
    <property type="protein sequence ID" value="KAG5281521.1"/>
    <property type="molecule type" value="Genomic_DNA"/>
</dbReference>
<evidence type="ECO:0000256" key="16">
    <source>
        <dbReference type="ARBA" id="ARBA00041830"/>
    </source>
</evidence>
<evidence type="ECO:0000256" key="9">
    <source>
        <dbReference type="ARBA" id="ARBA00022846"/>
    </source>
</evidence>
<keyword evidence="21" id="KW-1185">Reference proteome</keyword>
<evidence type="ECO:0000256" key="17">
    <source>
        <dbReference type="ARBA" id="ARBA00043200"/>
    </source>
</evidence>
<proteinExistence type="inferred from homology"/>
<dbReference type="GO" id="GO:0031514">
    <property type="term" value="C:motile cilium"/>
    <property type="evidence" value="ECO:0007669"/>
    <property type="project" value="UniProtKB-SubCell"/>
</dbReference>
<dbReference type="PANTHER" id="PTHR23162">
    <property type="entry name" value="OUTER DENSE FIBER OF SPERM TAILS 2"/>
    <property type="match status" value="1"/>
</dbReference>
<keyword evidence="6" id="KW-0963">Cytoplasm</keyword>
<dbReference type="GO" id="GO:1902017">
    <property type="term" value="P:regulation of cilium assembly"/>
    <property type="evidence" value="ECO:0007669"/>
    <property type="project" value="TreeGrafter"/>
</dbReference>
<name>A0AAV6H6A0_9TELE</name>
<evidence type="ECO:0000256" key="1">
    <source>
        <dbReference type="ARBA" id="ARBA00004114"/>
    </source>
</evidence>
<dbReference type="AlphaFoldDB" id="A0AAV6H6A0"/>
<keyword evidence="13" id="KW-0206">Cytoskeleton</keyword>
<reference evidence="20" key="1">
    <citation type="submission" date="2020-10" db="EMBL/GenBank/DDBJ databases">
        <title>Chromosome-scale genome assembly of the Allis shad, Alosa alosa.</title>
        <authorList>
            <person name="Margot Z."/>
            <person name="Christophe K."/>
            <person name="Cabau C."/>
            <person name="Louis A."/>
            <person name="Berthelot C."/>
            <person name="Parey E."/>
            <person name="Roest Crollius H."/>
            <person name="Montfort J."/>
            <person name="Robinson-Rechavi M."/>
            <person name="Bucao C."/>
            <person name="Bouchez O."/>
            <person name="Gislard M."/>
            <person name="Lluch J."/>
            <person name="Milhes M."/>
            <person name="Lampietro C."/>
            <person name="Lopez Roques C."/>
            <person name="Donnadieu C."/>
            <person name="Braasch I."/>
            <person name="Desvignes T."/>
            <person name="Postlethwait J."/>
            <person name="Bobe J."/>
            <person name="Guiguen Y."/>
        </authorList>
    </citation>
    <scope>NUCLEOTIDE SEQUENCE</scope>
    <source>
        <strain evidence="20">M-15738</strain>
        <tissue evidence="20">Blood</tissue>
    </source>
</reference>
<dbReference type="GO" id="GO:0000922">
    <property type="term" value="C:spindle pole"/>
    <property type="evidence" value="ECO:0007669"/>
    <property type="project" value="UniProtKB-SubCell"/>
</dbReference>
<keyword evidence="7" id="KW-0493">Microtubule</keyword>
<evidence type="ECO:0000256" key="5">
    <source>
        <dbReference type="ARBA" id="ARBA00022473"/>
    </source>
</evidence>
<evidence type="ECO:0000256" key="19">
    <source>
        <dbReference type="SAM" id="MobiDB-lite"/>
    </source>
</evidence>
<evidence type="ECO:0000256" key="2">
    <source>
        <dbReference type="ARBA" id="ARBA00004230"/>
    </source>
</evidence>
<evidence type="ECO:0000256" key="11">
    <source>
        <dbReference type="ARBA" id="ARBA00023054"/>
    </source>
</evidence>
<feature type="coiled-coil region" evidence="18">
    <location>
        <begin position="753"/>
        <end position="805"/>
    </location>
</feature>
<dbReference type="GO" id="GO:0005874">
    <property type="term" value="C:microtubule"/>
    <property type="evidence" value="ECO:0007669"/>
    <property type="project" value="UniProtKB-KW"/>
</dbReference>
<sequence>MKTRSHSPPIHVHVPESTALHVHLKRGQSCTASQLVQNERPGILRATAKVRAKVPWIPPGKSTAPRDQYKWEGSSHCLEITPVPQSDAGSSPLKLADLSRDDQGEEGRCDSRSKYDRRADSLMSEGDPLMRKVKLQEKRHLLERQSEHLDTCQRLIGVQEEQLAEASKELQESRRANTDLRRSLEQMQEDAAHSRAEGGAQGRAGQGDIDVLLRTLVEAEIDGEAAAKQVAALRDLVSQLKQEKKLSRPDAALLGKQHEVLVKKLEAFENTNRALRQLLRDQHGRETDAMREMDEREVLLKRLAESEAEKMRLEAKLSTKMREAIQKAENLEGEKDLAKSSRYLSKALETTHGHLQKQLRKKEAENNQLGAQIEAMEATLQQQRAEMQALQEQIRELQRHQEVDQEALRQAGQSQRQRAEQSEGHASRLATQLQETEAQLADALSSAEELRSRHTKELRERKQQDLELIALKTRVTELTDELQTAGDKFRLEKEGLLDRLHRLTSESSSTRLENQRLRTTLSGTEDRLSASQSELQQLKSTIRDFENLVDGYKTQVQKTREESEEYQARLEAREREVRGLRAEGEREVEGVRRRVRELEPLGEALRRSEEQLKEAQEQEESHRRRSAEQSEALREIRLKVEQQSGRIETLQEKNLLLLEENKHLRRSVDTMDRRLQEANRQSGELLETLSKRDERVRSSQQESGGEENGKTSSSAGWRRSGGEHRQGEIAAPHTVEQSLDRALTKERTVQAKALDLETQLNVAKSEMNQLRRCKDEMERRMQGRLEELKKKLEESDSTNRSLQSYVHYLKASYTNVFGDSPWTNHRTLCDRSR</sequence>
<keyword evidence="14" id="KW-0966">Cell projection</keyword>
<dbReference type="GO" id="GO:0005813">
    <property type="term" value="C:centrosome"/>
    <property type="evidence" value="ECO:0007669"/>
    <property type="project" value="TreeGrafter"/>
</dbReference>
<evidence type="ECO:0000256" key="12">
    <source>
        <dbReference type="ARBA" id="ARBA00023069"/>
    </source>
</evidence>
<gene>
    <name evidence="20" type="ORF">AALO_G00073180</name>
</gene>
<feature type="region of interest" description="Disordered" evidence="19">
    <location>
        <begin position="167"/>
        <end position="204"/>
    </location>
</feature>
<feature type="region of interest" description="Disordered" evidence="19">
    <location>
        <begin position="83"/>
        <end position="126"/>
    </location>
</feature>
<evidence type="ECO:0000256" key="18">
    <source>
        <dbReference type="SAM" id="Coils"/>
    </source>
</evidence>
<feature type="region of interest" description="Disordered" evidence="19">
    <location>
        <begin position="607"/>
        <end position="631"/>
    </location>
</feature>
<keyword evidence="11 18" id="KW-0175">Coiled coil</keyword>
<feature type="region of interest" description="Disordered" evidence="19">
    <location>
        <begin position="402"/>
        <end position="430"/>
    </location>
</feature>
<comment type="subcellular location">
    <subcellularLocation>
        <location evidence="2">Cell projection</location>
        <location evidence="2">Cilium</location>
        <location evidence="2">Flagellum</location>
    </subcellularLocation>
    <subcellularLocation>
        <location evidence="1">Cytoplasm</location>
        <location evidence="1">Cytoskeleton</location>
        <location evidence="1">Microtubule organizing center</location>
        <location evidence="1">Centrosome</location>
        <location evidence="1">Centriole</location>
    </subcellularLocation>
    <subcellularLocation>
        <location evidence="3">Cytoplasm</location>
        <location evidence="3">Cytoskeleton</location>
        <location evidence="3">Spindle pole</location>
    </subcellularLocation>
</comment>
<dbReference type="Proteomes" id="UP000823561">
    <property type="component" value="Chromosome 5"/>
</dbReference>
<comment type="similarity">
    <text evidence="4">Belongs to the ODF2 family.</text>
</comment>
<feature type="compositionally biased region" description="Basic and acidic residues" evidence="19">
    <location>
        <begin position="417"/>
        <end position="426"/>
    </location>
</feature>